<accession>A0A915E942</accession>
<evidence type="ECO:0000256" key="2">
    <source>
        <dbReference type="SAM" id="Phobius"/>
    </source>
</evidence>
<evidence type="ECO:0000256" key="1">
    <source>
        <dbReference type="SAM" id="MobiDB-lite"/>
    </source>
</evidence>
<dbReference type="WBParaSite" id="jg3859">
    <property type="protein sequence ID" value="jg3859"/>
    <property type="gene ID" value="jg3859"/>
</dbReference>
<reference evidence="4" key="1">
    <citation type="submission" date="2022-11" db="UniProtKB">
        <authorList>
            <consortium name="WormBaseParasite"/>
        </authorList>
    </citation>
    <scope>IDENTIFICATION</scope>
</reference>
<evidence type="ECO:0000313" key="3">
    <source>
        <dbReference type="Proteomes" id="UP000887574"/>
    </source>
</evidence>
<protein>
    <submittedName>
        <fullName evidence="4">Uncharacterized protein</fullName>
    </submittedName>
</protein>
<feature type="compositionally biased region" description="Polar residues" evidence="1">
    <location>
        <begin position="226"/>
        <end position="238"/>
    </location>
</feature>
<feature type="transmembrane region" description="Helical" evidence="2">
    <location>
        <begin position="6"/>
        <end position="25"/>
    </location>
</feature>
<feature type="region of interest" description="Disordered" evidence="1">
    <location>
        <begin position="215"/>
        <end position="238"/>
    </location>
</feature>
<feature type="compositionally biased region" description="Basic and acidic residues" evidence="1">
    <location>
        <begin position="215"/>
        <end position="224"/>
    </location>
</feature>
<sequence>MTKQRTTPWFAFFLNCSCSVLLLIGQFDELIGWKRIVAVHGFEVLPFVHIDYGHYLRLAECQAKCSQKYGLMTDRVLLDGSFRPYCNTSAELHEICEMGCSIHLKSPAFTSNKLVRMVLYWKLFKMDNLIGGVHLLLLMLNTTKNKTNNPATYLPLKKSLGSGKRRSLMSASRASAALFDTFEAILTADLKEEFKFNKSFSQYKYIVQWRQKQAESEESKEERQSGSLLRSSLATLLK</sequence>
<dbReference type="AlphaFoldDB" id="A0A915E942"/>
<organism evidence="3 4">
    <name type="scientific">Ditylenchus dipsaci</name>
    <dbReference type="NCBI Taxonomy" id="166011"/>
    <lineage>
        <taxon>Eukaryota</taxon>
        <taxon>Metazoa</taxon>
        <taxon>Ecdysozoa</taxon>
        <taxon>Nematoda</taxon>
        <taxon>Chromadorea</taxon>
        <taxon>Rhabditida</taxon>
        <taxon>Tylenchina</taxon>
        <taxon>Tylenchomorpha</taxon>
        <taxon>Sphaerularioidea</taxon>
        <taxon>Anguinidae</taxon>
        <taxon>Anguininae</taxon>
        <taxon>Ditylenchus</taxon>
    </lineage>
</organism>
<keyword evidence="2" id="KW-0472">Membrane</keyword>
<proteinExistence type="predicted"/>
<name>A0A915E942_9BILA</name>
<keyword evidence="3" id="KW-1185">Reference proteome</keyword>
<keyword evidence="2" id="KW-1133">Transmembrane helix</keyword>
<keyword evidence="2" id="KW-0812">Transmembrane</keyword>
<dbReference type="Proteomes" id="UP000887574">
    <property type="component" value="Unplaced"/>
</dbReference>
<evidence type="ECO:0000313" key="4">
    <source>
        <dbReference type="WBParaSite" id="jg3859"/>
    </source>
</evidence>